<dbReference type="Proteomes" id="UP000275356">
    <property type="component" value="Unassembled WGS sequence"/>
</dbReference>
<dbReference type="SUPFAM" id="SSF52402">
    <property type="entry name" value="Adenine nucleotide alpha hydrolases-like"/>
    <property type="match status" value="2"/>
</dbReference>
<feature type="region of interest" description="Disordered" evidence="2">
    <location>
        <begin position="82"/>
        <end position="106"/>
    </location>
</feature>
<evidence type="ECO:0000259" key="3">
    <source>
        <dbReference type="Pfam" id="PF00582"/>
    </source>
</evidence>
<dbReference type="AlphaFoldDB" id="A0A3N2DAK6"/>
<dbReference type="PRINTS" id="PR01438">
    <property type="entry name" value="UNVRSLSTRESS"/>
</dbReference>
<evidence type="ECO:0000256" key="2">
    <source>
        <dbReference type="SAM" id="MobiDB-lite"/>
    </source>
</evidence>
<dbReference type="PANTHER" id="PTHR46268">
    <property type="entry name" value="STRESS RESPONSE PROTEIN NHAX"/>
    <property type="match status" value="1"/>
</dbReference>
<comment type="similarity">
    <text evidence="1">Belongs to the universal stress protein A family.</text>
</comment>
<reference evidence="4 5" key="1">
    <citation type="submission" date="2018-11" db="EMBL/GenBank/DDBJ databases">
        <title>Sequencing the genomes of 1000 actinobacteria strains.</title>
        <authorList>
            <person name="Klenk H.-P."/>
        </authorList>
    </citation>
    <scope>NUCLEOTIDE SEQUENCE [LARGE SCALE GENOMIC DNA]</scope>
    <source>
        <strain evidence="4 5">DSM 13521</strain>
    </source>
</reference>
<name>A0A3N2DAK6_9MICO</name>
<dbReference type="EMBL" id="RKHQ01000001">
    <property type="protein sequence ID" value="ROR96830.1"/>
    <property type="molecule type" value="Genomic_DNA"/>
</dbReference>
<dbReference type="InterPro" id="IPR006015">
    <property type="entry name" value="Universal_stress_UspA"/>
</dbReference>
<dbReference type="PANTHER" id="PTHR46268:SF6">
    <property type="entry name" value="UNIVERSAL STRESS PROTEIN UP12"/>
    <property type="match status" value="1"/>
</dbReference>
<protein>
    <submittedName>
        <fullName evidence="4">Nucleotide-binding universal stress UspA family protein</fullName>
    </submittedName>
</protein>
<dbReference type="OrthoDB" id="4931198at2"/>
<dbReference type="Pfam" id="PF00582">
    <property type="entry name" value="Usp"/>
    <property type="match status" value="2"/>
</dbReference>
<organism evidence="4 5">
    <name type="scientific">Salana multivorans</name>
    <dbReference type="NCBI Taxonomy" id="120377"/>
    <lineage>
        <taxon>Bacteria</taxon>
        <taxon>Bacillati</taxon>
        <taxon>Actinomycetota</taxon>
        <taxon>Actinomycetes</taxon>
        <taxon>Micrococcales</taxon>
        <taxon>Beutenbergiaceae</taxon>
        <taxon>Salana</taxon>
    </lineage>
</organism>
<dbReference type="InterPro" id="IPR006016">
    <property type="entry name" value="UspA"/>
</dbReference>
<dbReference type="RefSeq" id="WP_123738957.1">
    <property type="nucleotide sequence ID" value="NZ_RKHQ01000001.1"/>
</dbReference>
<comment type="caution">
    <text evidence="4">The sequence shown here is derived from an EMBL/GenBank/DDBJ whole genome shotgun (WGS) entry which is preliminary data.</text>
</comment>
<proteinExistence type="inferred from homology"/>
<keyword evidence="5" id="KW-1185">Reference proteome</keyword>
<accession>A0A3N2DAK6</accession>
<feature type="domain" description="UspA" evidence="3">
    <location>
        <begin position="175"/>
        <end position="311"/>
    </location>
</feature>
<sequence>MTDPTATPASTADAPATVATAGTILVGVDAETPSLRALEWALRRAARTGARVVAAWTVTSHESDDDAERALTERLREARVAVEALDAADPGPRPDRPDTDDPDAPARPALEAELLHGDVVGSLLARAATADLLVIGTNYTPSVVGRLRGTRALKLADDAPVPVVIVPDVELGGRRGIVVGVDGTDKDAPAVPWAAAEAAASGDELVLLNAAALPVGAVPAYADADEVQDAVVAAARDTVNAIAARVREAHPDLEITGRITSELPVVALSEAGATASLVVVGSRGLGVLRRFLQGSVSAEVVLTLAGPVAIVS</sequence>
<feature type="domain" description="UspA" evidence="3">
    <location>
        <begin position="23"/>
        <end position="167"/>
    </location>
</feature>
<gene>
    <name evidence="4" type="ORF">EDD28_1421</name>
</gene>
<evidence type="ECO:0000313" key="5">
    <source>
        <dbReference type="Proteomes" id="UP000275356"/>
    </source>
</evidence>
<evidence type="ECO:0000256" key="1">
    <source>
        <dbReference type="ARBA" id="ARBA00008791"/>
    </source>
</evidence>
<dbReference type="InterPro" id="IPR014729">
    <property type="entry name" value="Rossmann-like_a/b/a_fold"/>
</dbReference>
<dbReference type="Gene3D" id="3.40.50.620">
    <property type="entry name" value="HUPs"/>
    <property type="match status" value="2"/>
</dbReference>
<evidence type="ECO:0000313" key="4">
    <source>
        <dbReference type="EMBL" id="ROR96830.1"/>
    </source>
</evidence>